<evidence type="ECO:0000313" key="6">
    <source>
        <dbReference type="EMBL" id="GAK48461.1"/>
    </source>
</evidence>
<dbReference type="AlphaFoldDB" id="A0A081BK93"/>
<dbReference type="InterPro" id="IPR000281">
    <property type="entry name" value="HTH_RpiR"/>
</dbReference>
<dbReference type="RefSeq" id="WP_034529069.1">
    <property type="nucleotide sequence ID" value="NZ_BBAZ01000030.1"/>
</dbReference>
<evidence type="ECO:0000259" key="5">
    <source>
        <dbReference type="PROSITE" id="PS51464"/>
    </source>
</evidence>
<dbReference type="InterPro" id="IPR047640">
    <property type="entry name" value="RpiR-like"/>
</dbReference>
<dbReference type="Gene3D" id="3.40.50.10490">
    <property type="entry name" value="Glucose-6-phosphate isomerase like protein, domain 1"/>
    <property type="match status" value="1"/>
</dbReference>
<evidence type="ECO:0000259" key="4">
    <source>
        <dbReference type="PROSITE" id="PS51071"/>
    </source>
</evidence>
<comment type="caution">
    <text evidence="6">The sequence shown here is derived from an EMBL/GenBank/DDBJ whole genome shotgun (WGS) entry which is preliminary data.</text>
</comment>
<feature type="domain" description="HTH rpiR-type" evidence="4">
    <location>
        <begin position="2"/>
        <end position="78"/>
    </location>
</feature>
<evidence type="ECO:0000256" key="2">
    <source>
        <dbReference type="ARBA" id="ARBA00023125"/>
    </source>
</evidence>
<evidence type="ECO:0000256" key="1">
    <source>
        <dbReference type="ARBA" id="ARBA00023015"/>
    </source>
</evidence>
<keyword evidence="3" id="KW-0804">Transcription</keyword>
<evidence type="ECO:0000313" key="7">
    <source>
        <dbReference type="Proteomes" id="UP000028700"/>
    </source>
</evidence>
<dbReference type="PROSITE" id="PS51071">
    <property type="entry name" value="HTH_RPIR"/>
    <property type="match status" value="1"/>
</dbReference>
<sequence>MHSTLGSIRSYYPSLSQTDQKIADYILANPSTAGRETIKSLAARIDVSTASISRFVKRIGYQSFREFSVELAQLESNSVSGQSIFKEIDRQDSLDTIAQKTFRSQITALESTQAALKESEMARAVLRIIKSKQLAFFGLGASSIVALDGYHKFLRTSLNCICHPDYDIQLMQAAKMHPEDCAIVISHSGENRDTLRLVDTLMERGVSIIAITSFANSTLAKKANVTILSLAEEVNYRSEGMYSLVAQMTIMDTLFMMSAVRISDDMEETMQAVHDVIEKTRH</sequence>
<dbReference type="Proteomes" id="UP000028700">
    <property type="component" value="Unassembled WGS sequence"/>
</dbReference>
<keyword evidence="7" id="KW-1185">Reference proteome</keyword>
<dbReference type="EMBL" id="BBJM01000031">
    <property type="protein sequence ID" value="GAK48461.1"/>
    <property type="molecule type" value="Genomic_DNA"/>
</dbReference>
<dbReference type="CDD" id="cd05013">
    <property type="entry name" value="SIS_RpiR"/>
    <property type="match status" value="1"/>
</dbReference>
<dbReference type="InterPro" id="IPR001347">
    <property type="entry name" value="SIS_dom"/>
</dbReference>
<proteinExistence type="predicted"/>
<dbReference type="PROSITE" id="PS51464">
    <property type="entry name" value="SIS"/>
    <property type="match status" value="1"/>
</dbReference>
<dbReference type="OrthoDB" id="3684496at2"/>
<dbReference type="PANTHER" id="PTHR30514">
    <property type="entry name" value="GLUCOKINASE"/>
    <property type="match status" value="1"/>
</dbReference>
<dbReference type="eggNOG" id="COG1737">
    <property type="taxonomic scope" value="Bacteria"/>
</dbReference>
<dbReference type="Pfam" id="PF01418">
    <property type="entry name" value="HTH_6"/>
    <property type="match status" value="1"/>
</dbReference>
<dbReference type="Gene3D" id="1.10.10.10">
    <property type="entry name" value="Winged helix-like DNA-binding domain superfamily/Winged helix DNA-binding domain"/>
    <property type="match status" value="1"/>
</dbReference>
<name>A0A081BK93_9LACO</name>
<evidence type="ECO:0000256" key="3">
    <source>
        <dbReference type="ARBA" id="ARBA00023163"/>
    </source>
</evidence>
<accession>A0A081BK93</accession>
<gene>
    <name evidence="6" type="ORF">LOSG293_310120</name>
</gene>
<dbReference type="InterPro" id="IPR009057">
    <property type="entry name" value="Homeodomain-like_sf"/>
</dbReference>
<dbReference type="InterPro" id="IPR046348">
    <property type="entry name" value="SIS_dom_sf"/>
</dbReference>
<organism evidence="6 7">
    <name type="scientific">Secundilactobacillus oryzae JCM 18671</name>
    <dbReference type="NCBI Taxonomy" id="1291743"/>
    <lineage>
        <taxon>Bacteria</taxon>
        <taxon>Bacillati</taxon>
        <taxon>Bacillota</taxon>
        <taxon>Bacilli</taxon>
        <taxon>Lactobacillales</taxon>
        <taxon>Lactobacillaceae</taxon>
        <taxon>Secundilactobacillus</taxon>
    </lineage>
</organism>
<dbReference type="InterPro" id="IPR036388">
    <property type="entry name" value="WH-like_DNA-bd_sf"/>
</dbReference>
<dbReference type="Pfam" id="PF01380">
    <property type="entry name" value="SIS"/>
    <property type="match status" value="1"/>
</dbReference>
<dbReference type="GO" id="GO:0097367">
    <property type="term" value="F:carbohydrate derivative binding"/>
    <property type="evidence" value="ECO:0007669"/>
    <property type="project" value="InterPro"/>
</dbReference>
<dbReference type="STRING" id="1291743.LOSG293_310120"/>
<feature type="domain" description="SIS" evidence="5">
    <location>
        <begin position="124"/>
        <end position="268"/>
    </location>
</feature>
<dbReference type="GO" id="GO:0003677">
    <property type="term" value="F:DNA binding"/>
    <property type="evidence" value="ECO:0007669"/>
    <property type="project" value="UniProtKB-KW"/>
</dbReference>
<dbReference type="PANTHER" id="PTHR30514:SF1">
    <property type="entry name" value="HTH-TYPE TRANSCRIPTIONAL REGULATOR HEXR-RELATED"/>
    <property type="match status" value="1"/>
</dbReference>
<keyword evidence="2" id="KW-0238">DNA-binding</keyword>
<dbReference type="SUPFAM" id="SSF53697">
    <property type="entry name" value="SIS domain"/>
    <property type="match status" value="1"/>
</dbReference>
<dbReference type="InterPro" id="IPR035472">
    <property type="entry name" value="RpiR-like_SIS"/>
</dbReference>
<dbReference type="SUPFAM" id="SSF46689">
    <property type="entry name" value="Homeodomain-like"/>
    <property type="match status" value="1"/>
</dbReference>
<dbReference type="GO" id="GO:0003700">
    <property type="term" value="F:DNA-binding transcription factor activity"/>
    <property type="evidence" value="ECO:0007669"/>
    <property type="project" value="InterPro"/>
</dbReference>
<keyword evidence="1" id="KW-0805">Transcription regulation</keyword>
<protein>
    <submittedName>
        <fullName evidence="6">RpiR family transcriptional regulator</fullName>
    </submittedName>
</protein>
<dbReference type="GO" id="GO:1901135">
    <property type="term" value="P:carbohydrate derivative metabolic process"/>
    <property type="evidence" value="ECO:0007669"/>
    <property type="project" value="InterPro"/>
</dbReference>
<reference evidence="6" key="1">
    <citation type="journal article" date="2014" name="Genome Announc.">
        <title>Draft Genome Sequence of Lactobacillus oryzae Strain SG293T.</title>
        <authorList>
            <person name="Tanizawa Y."/>
            <person name="Fujisawa T."/>
            <person name="Mochizuki T."/>
            <person name="Kaminuma E."/>
            <person name="Nakamura Y."/>
            <person name="Tohno M."/>
        </authorList>
    </citation>
    <scope>NUCLEOTIDE SEQUENCE [LARGE SCALE GENOMIC DNA]</scope>
    <source>
        <strain evidence="6">SG293</strain>
    </source>
</reference>